<dbReference type="RefSeq" id="WP_025104495.1">
    <property type="nucleotide sequence ID" value="NZ_CP064873.1"/>
</dbReference>
<proteinExistence type="predicted"/>
<sequence length="91" mass="10114">METMDGAQVWTMIGAFTALMMGMLTVVSTLFIRVLRSEIGGLRNEMTARFDAVNTRFDAVGTRIDGVNARIDGLDRDVQALVKRTFGLDRE</sequence>
<organism evidence="2 3">
    <name type="scientific">Microbacterium paraoxydans</name>
    <dbReference type="NCBI Taxonomy" id="199592"/>
    <lineage>
        <taxon>Bacteria</taxon>
        <taxon>Bacillati</taxon>
        <taxon>Actinomycetota</taxon>
        <taxon>Actinomycetes</taxon>
        <taxon>Micrococcales</taxon>
        <taxon>Microbacteriaceae</taxon>
        <taxon>Microbacterium</taxon>
    </lineage>
</organism>
<keyword evidence="1" id="KW-1133">Transmembrane helix</keyword>
<evidence type="ECO:0000256" key="1">
    <source>
        <dbReference type="SAM" id="Phobius"/>
    </source>
</evidence>
<accession>A0ABZ2HMZ5</accession>
<keyword evidence="1" id="KW-0472">Membrane</keyword>
<reference evidence="2 3" key="1">
    <citation type="submission" date="2024-02" db="EMBL/GenBank/DDBJ databases">
        <authorList>
            <person name="Alasadi S."/>
            <person name="Hussein S.A."/>
        </authorList>
    </citation>
    <scope>NUCLEOTIDE SEQUENCE [LARGE SCALE GENOMIC DNA]</scope>
    <source>
        <strain evidence="2 3">GJ_SRA_44_2022</strain>
    </source>
</reference>
<dbReference type="GeneID" id="36299902"/>
<dbReference type="Proteomes" id="UP001377573">
    <property type="component" value="Chromosome"/>
</dbReference>
<evidence type="ECO:0000313" key="3">
    <source>
        <dbReference type="Proteomes" id="UP001377573"/>
    </source>
</evidence>
<gene>
    <name evidence="2" type="ORF">V8Z62_08440</name>
</gene>
<name>A0ABZ2HMZ5_9MICO</name>
<dbReference type="EMBL" id="CP146240">
    <property type="protein sequence ID" value="WWS83350.1"/>
    <property type="molecule type" value="Genomic_DNA"/>
</dbReference>
<keyword evidence="3" id="KW-1185">Reference proteome</keyword>
<evidence type="ECO:0000313" key="2">
    <source>
        <dbReference type="EMBL" id="WWS83350.1"/>
    </source>
</evidence>
<keyword evidence="1" id="KW-0812">Transmembrane</keyword>
<evidence type="ECO:0008006" key="4">
    <source>
        <dbReference type="Google" id="ProtNLM"/>
    </source>
</evidence>
<feature type="transmembrane region" description="Helical" evidence="1">
    <location>
        <begin position="12"/>
        <end position="35"/>
    </location>
</feature>
<dbReference type="Gene3D" id="6.10.250.2540">
    <property type="match status" value="1"/>
</dbReference>
<protein>
    <recommendedName>
        <fullName evidence="4">Hemagglutinin</fullName>
    </recommendedName>
</protein>